<keyword evidence="20" id="KW-1185">Reference proteome</keyword>
<dbReference type="PANTHER" id="PTHR22878">
    <property type="entry name" value="DYNEIN HEAVY CHAIN 6, AXONEMAL-LIKE-RELATED"/>
    <property type="match status" value="1"/>
</dbReference>
<evidence type="ECO:0000256" key="1">
    <source>
        <dbReference type="ARBA" id="ARBA00004430"/>
    </source>
</evidence>
<dbReference type="GO" id="GO:0031514">
    <property type="term" value="C:motile cilium"/>
    <property type="evidence" value="ECO:0007669"/>
    <property type="project" value="UniProtKB-ARBA"/>
</dbReference>
<dbReference type="Gene3D" id="1.10.8.1220">
    <property type="match status" value="1"/>
</dbReference>
<feature type="domain" description="Dynein heavy chain ATP-binding dynein motor region" evidence="18">
    <location>
        <begin position="486"/>
        <end position="703"/>
    </location>
</feature>
<dbReference type="GO" id="GO:0005524">
    <property type="term" value="F:ATP binding"/>
    <property type="evidence" value="ECO:0007669"/>
    <property type="project" value="UniProtKB-KW"/>
</dbReference>
<evidence type="ECO:0000256" key="6">
    <source>
        <dbReference type="ARBA" id="ARBA00022741"/>
    </source>
</evidence>
<evidence type="ECO:0000256" key="3">
    <source>
        <dbReference type="ARBA" id="ARBA00022490"/>
    </source>
</evidence>
<dbReference type="GO" id="GO:0005874">
    <property type="term" value="C:microtubule"/>
    <property type="evidence" value="ECO:0007669"/>
    <property type="project" value="UniProtKB-KW"/>
</dbReference>
<dbReference type="EMBL" id="CAAALY010007994">
    <property type="protein sequence ID" value="VEL10084.1"/>
    <property type="molecule type" value="Genomic_DNA"/>
</dbReference>
<evidence type="ECO:0000259" key="18">
    <source>
        <dbReference type="Pfam" id="PF12781"/>
    </source>
</evidence>
<feature type="domain" description="Dynein heavy chain coiled coil stalk" evidence="16">
    <location>
        <begin position="115"/>
        <end position="458"/>
    </location>
</feature>
<evidence type="ECO:0000256" key="5">
    <source>
        <dbReference type="ARBA" id="ARBA00022737"/>
    </source>
</evidence>
<keyword evidence="7" id="KW-0067">ATP-binding</keyword>
<dbReference type="GO" id="GO:0005930">
    <property type="term" value="C:axoneme"/>
    <property type="evidence" value="ECO:0007669"/>
    <property type="project" value="UniProtKB-SubCell"/>
</dbReference>
<keyword evidence="5" id="KW-0677">Repeat</keyword>
<keyword evidence="6" id="KW-0547">Nucleotide-binding</keyword>
<dbReference type="GO" id="GO:0051959">
    <property type="term" value="F:dynein light intermediate chain binding"/>
    <property type="evidence" value="ECO:0007669"/>
    <property type="project" value="InterPro"/>
</dbReference>
<dbReference type="Pfam" id="PF03028">
    <property type="entry name" value="Dynein_heavy"/>
    <property type="match status" value="1"/>
</dbReference>
<reference evidence="19" key="1">
    <citation type="submission" date="2018-11" db="EMBL/GenBank/DDBJ databases">
        <authorList>
            <consortium name="Pathogen Informatics"/>
        </authorList>
    </citation>
    <scope>NUCLEOTIDE SEQUENCE</scope>
</reference>
<evidence type="ECO:0000256" key="9">
    <source>
        <dbReference type="ARBA" id="ARBA00023054"/>
    </source>
</evidence>
<keyword evidence="4" id="KW-0493">Microtubule</keyword>
<gene>
    <name evidence="19" type="ORF">PXEA_LOCUS3524</name>
</gene>
<keyword evidence="3" id="KW-0963">Cytoplasm</keyword>
<evidence type="ECO:0000256" key="14">
    <source>
        <dbReference type="SAM" id="Coils"/>
    </source>
</evidence>
<dbReference type="Proteomes" id="UP000784294">
    <property type="component" value="Unassembled WGS sequence"/>
</dbReference>
<evidence type="ECO:0000256" key="10">
    <source>
        <dbReference type="ARBA" id="ARBA00023069"/>
    </source>
</evidence>
<dbReference type="Pfam" id="PF12780">
    <property type="entry name" value="AAA_8"/>
    <property type="match status" value="1"/>
</dbReference>
<comment type="subcellular location">
    <subcellularLocation>
        <location evidence="1">Cytoplasm</location>
        <location evidence="1">Cytoskeleton</location>
        <location evidence="1">Cilium axoneme</location>
    </subcellularLocation>
</comment>
<evidence type="ECO:0000256" key="4">
    <source>
        <dbReference type="ARBA" id="ARBA00022701"/>
    </source>
</evidence>
<dbReference type="GO" id="GO:0045505">
    <property type="term" value="F:dynein intermediate chain binding"/>
    <property type="evidence" value="ECO:0007669"/>
    <property type="project" value="InterPro"/>
</dbReference>
<keyword evidence="8" id="KW-0243">Dynein</keyword>
<dbReference type="GO" id="GO:0007018">
    <property type="term" value="P:microtubule-based movement"/>
    <property type="evidence" value="ECO:0007669"/>
    <property type="project" value="InterPro"/>
</dbReference>
<keyword evidence="12" id="KW-0206">Cytoskeleton</keyword>
<dbReference type="InterPro" id="IPR027417">
    <property type="entry name" value="P-loop_NTPase"/>
</dbReference>
<evidence type="ECO:0000256" key="13">
    <source>
        <dbReference type="ARBA" id="ARBA00023273"/>
    </source>
</evidence>
<evidence type="ECO:0000259" key="15">
    <source>
        <dbReference type="Pfam" id="PF03028"/>
    </source>
</evidence>
<comment type="similarity">
    <text evidence="2">Belongs to the dynein heavy chain family.</text>
</comment>
<dbReference type="InterPro" id="IPR035706">
    <property type="entry name" value="AAA_9"/>
</dbReference>
<dbReference type="InterPro" id="IPR024743">
    <property type="entry name" value="Dynein_HC_stalk"/>
</dbReference>
<dbReference type="OrthoDB" id="6260338at2759"/>
<evidence type="ECO:0000256" key="8">
    <source>
        <dbReference type="ARBA" id="ARBA00023017"/>
    </source>
</evidence>
<accession>A0A3S5BN15</accession>
<evidence type="ECO:0000256" key="11">
    <source>
        <dbReference type="ARBA" id="ARBA00023175"/>
    </source>
</evidence>
<sequence>MCFSPVGNALRVRARRFPALVNCTSIDWYHEWPMDALISVSEHFLEDCPGITPELLGSLSRYMAFTHCTVNELSHLYFQRERRHNYTTPKSFLEQISLYNRLMEERFHELGAKSDRLVNGLEKLKNASEQTSELKIQLAEQEIVLNEKTENANKLIAVVGQETEKVSAEKEIVAMEEAKVAVIKEGVMLKQKECEADLRKAEPALLAAMEALNTLNKNNLSELKALTTPPPDVVMVLATVMVLFSMDGKLPKDRSWRAAKAGPMAKVDQFLSNLINYEKEIIHPNSKQTALEYVKHPNFDPEIIRTKSSAAAGLCSWVINILRFHDVYCDVKPKRDALDAANEELRQATEKLETLQKKISVLEASLSELTDNFKAATEAKLKCQKEADFTAKTLDLANRLVSGFASENVRWGSQVEELKSLGDTVSGDVLIATSFISYFGYLSKHFRTELIDNRLWPFLMELKPPIPVRERLDPLQMLIDDATVAAWNNENLPEDRMSIENATILTFCQRWPLAVDPQLQAVRWIKSKFGAELVVTRLGKKGYLEDIEKALISGSTVLIENIGEDMDPILDPIIGRQTIKKGKEIRLGDKEIPFNANFRLLLHTKLANPHYKPELQAQTTLINFTVTREGLEDQLLAVVVSKERPDLEKLKSDLTKQQNEFKITLKSLEDALLAKLSASDGNFLGDHSLVENLETNKKMAKDIEEKVTQAKITEKEINFARETYRVVAGRAALSYFIMNDLCLINPMYQFSLKAFSTVFEWAIDTTFEMENEKDRLIALLDTVTFSIFNYTIRGLFEKDKLIFTVLMILQIQLMNKEIPSNLMDFLLRYPAVVDVKSPVDFLSDLSWGGVQTLVKMSNFRDLDKDIVSSAKRWKAFLELEAPEKEKFPQEWKNKSPMEKLCMMRSLKPDRMTYSLRFYIATTFSSKYVEGRQIEFSKSYRESSPNVPIFFILSPGVDPLADVEQLGEKLGFSFDKGNFHNISLGQGQEIVAELTLERAAKEGHWVVLQNVHLVARWLPTLEKRLEQYAEAAHTSYRVFVSAEPAPSAEYHIIPQGILENAIKITNEPPTGMQANIHKALDNFSQVTLTLIS</sequence>
<dbReference type="AlphaFoldDB" id="A0A3S5BN15"/>
<evidence type="ECO:0000256" key="12">
    <source>
        <dbReference type="ARBA" id="ARBA00023212"/>
    </source>
</evidence>
<protein>
    <recommendedName>
        <fullName evidence="21">Dynein heavy chain coiled coil stalk domain-containing protein</fullName>
    </recommendedName>
</protein>
<evidence type="ECO:0008006" key="21">
    <source>
        <dbReference type="Google" id="ProtNLM"/>
    </source>
</evidence>
<dbReference type="FunFam" id="3.40.50.300:FF:000049">
    <property type="entry name" value="Dynein, axonemal, heavy chain 5"/>
    <property type="match status" value="1"/>
</dbReference>
<dbReference type="Pfam" id="PF12781">
    <property type="entry name" value="AAA_9"/>
    <property type="match status" value="1"/>
</dbReference>
<dbReference type="Gene3D" id="6.10.140.1060">
    <property type="match status" value="1"/>
</dbReference>
<dbReference type="GO" id="GO:0008569">
    <property type="term" value="F:minus-end-directed microtubule motor activity"/>
    <property type="evidence" value="ECO:0007669"/>
    <property type="project" value="InterPro"/>
</dbReference>
<dbReference type="InterPro" id="IPR026983">
    <property type="entry name" value="DHC"/>
</dbReference>
<comment type="caution">
    <text evidence="19">The sequence shown here is derived from an EMBL/GenBank/DDBJ whole genome shotgun (WGS) entry which is preliminary data.</text>
</comment>
<proteinExistence type="inferred from homology"/>
<dbReference type="FunFam" id="1.20.920.20:FF:000003">
    <property type="entry name" value="Dynein axonemal heavy chain 17"/>
    <property type="match status" value="1"/>
</dbReference>
<evidence type="ECO:0000259" key="17">
    <source>
        <dbReference type="Pfam" id="PF12780"/>
    </source>
</evidence>
<dbReference type="FunFam" id="1.10.8.1220:FF:000001">
    <property type="entry name" value="Dynein axonemal heavy chain 5"/>
    <property type="match status" value="1"/>
</dbReference>
<dbReference type="PANTHER" id="PTHR22878:SF63">
    <property type="entry name" value="DYNEIN AXONEMAL HEAVY CHAIN 10"/>
    <property type="match status" value="1"/>
</dbReference>
<keyword evidence="11" id="KW-0505">Motor protein</keyword>
<dbReference type="Gene3D" id="1.20.920.20">
    <property type="match status" value="1"/>
</dbReference>
<evidence type="ECO:0000313" key="20">
    <source>
        <dbReference type="Proteomes" id="UP000784294"/>
    </source>
</evidence>
<feature type="domain" description="Dynein heavy chain AAA module D4" evidence="17">
    <location>
        <begin position="1"/>
        <end position="102"/>
    </location>
</feature>
<keyword evidence="10" id="KW-0969">Cilium</keyword>
<dbReference type="Gene3D" id="3.40.50.300">
    <property type="entry name" value="P-loop containing nucleotide triphosphate hydrolases"/>
    <property type="match status" value="3"/>
</dbReference>
<evidence type="ECO:0000256" key="2">
    <source>
        <dbReference type="ARBA" id="ARBA00008887"/>
    </source>
</evidence>
<dbReference type="Pfam" id="PF12777">
    <property type="entry name" value="MT"/>
    <property type="match status" value="1"/>
</dbReference>
<evidence type="ECO:0000256" key="7">
    <source>
        <dbReference type="ARBA" id="ARBA00022840"/>
    </source>
</evidence>
<organism evidence="19 20">
    <name type="scientific">Protopolystoma xenopodis</name>
    <dbReference type="NCBI Taxonomy" id="117903"/>
    <lineage>
        <taxon>Eukaryota</taxon>
        <taxon>Metazoa</taxon>
        <taxon>Spiralia</taxon>
        <taxon>Lophotrochozoa</taxon>
        <taxon>Platyhelminthes</taxon>
        <taxon>Monogenea</taxon>
        <taxon>Polyopisthocotylea</taxon>
        <taxon>Polystomatidea</taxon>
        <taxon>Polystomatidae</taxon>
        <taxon>Protopolystoma</taxon>
    </lineage>
</organism>
<dbReference type="FunFam" id="3.40.50.300:FF:000411">
    <property type="entry name" value="dynein heavy chain 17, axonemal"/>
    <property type="match status" value="1"/>
</dbReference>
<keyword evidence="13" id="KW-0966">Cell projection</keyword>
<dbReference type="InterPro" id="IPR024317">
    <property type="entry name" value="Dynein_heavy_chain_D4_dom"/>
</dbReference>
<name>A0A3S5BN15_9PLAT</name>
<evidence type="ECO:0000313" key="19">
    <source>
        <dbReference type="EMBL" id="VEL10084.1"/>
    </source>
</evidence>
<keyword evidence="9 14" id="KW-0175">Coiled coil</keyword>
<dbReference type="InterPro" id="IPR004273">
    <property type="entry name" value="Dynein_heavy_D6_P-loop"/>
</dbReference>
<dbReference type="GO" id="GO:0030286">
    <property type="term" value="C:dynein complex"/>
    <property type="evidence" value="ECO:0007669"/>
    <property type="project" value="UniProtKB-KW"/>
</dbReference>
<feature type="domain" description="Dynein heavy chain region D6 P-loop" evidence="15">
    <location>
        <begin position="944"/>
        <end position="1064"/>
    </location>
</feature>
<feature type="coiled-coil region" evidence="14">
    <location>
        <begin position="335"/>
        <end position="379"/>
    </location>
</feature>
<evidence type="ECO:0000259" key="16">
    <source>
        <dbReference type="Pfam" id="PF12777"/>
    </source>
</evidence>